<dbReference type="Proteomes" id="UP000663801">
    <property type="component" value="Unassembled WGS sequence"/>
</dbReference>
<dbReference type="AlphaFoldDB" id="A0A938YPC5"/>
<evidence type="ECO:0000313" key="5">
    <source>
        <dbReference type="Proteomes" id="UP000663801"/>
    </source>
</evidence>
<reference evidence="4" key="1">
    <citation type="submission" date="2021-01" db="EMBL/GenBank/DDBJ databases">
        <title>KCTC 19127 draft genome.</title>
        <authorList>
            <person name="An D."/>
        </authorList>
    </citation>
    <scope>NUCLEOTIDE SEQUENCE</scope>
    <source>
        <strain evidence="4">KCTC 19127</strain>
    </source>
</reference>
<evidence type="ECO:0000256" key="1">
    <source>
        <dbReference type="ARBA" id="ARBA00007261"/>
    </source>
</evidence>
<protein>
    <submittedName>
        <fullName evidence="4">Insulinase family protein</fullName>
    </submittedName>
</protein>
<dbReference type="InterPro" id="IPR007863">
    <property type="entry name" value="Peptidase_M16_C"/>
</dbReference>
<accession>A0A938YPC5</accession>
<dbReference type="PANTHER" id="PTHR11851:SF49">
    <property type="entry name" value="MITOCHONDRIAL-PROCESSING PEPTIDASE SUBUNIT ALPHA"/>
    <property type="match status" value="1"/>
</dbReference>
<evidence type="ECO:0000259" key="3">
    <source>
        <dbReference type="Pfam" id="PF05193"/>
    </source>
</evidence>
<proteinExistence type="inferred from homology"/>
<name>A0A938YPC5_9ACTN</name>
<keyword evidence="5" id="KW-1185">Reference proteome</keyword>
<dbReference type="GO" id="GO:0046872">
    <property type="term" value="F:metal ion binding"/>
    <property type="evidence" value="ECO:0007669"/>
    <property type="project" value="InterPro"/>
</dbReference>
<dbReference type="SUPFAM" id="SSF63411">
    <property type="entry name" value="LuxS/MPP-like metallohydrolase"/>
    <property type="match status" value="3"/>
</dbReference>
<gene>
    <name evidence="4" type="ORF">JL107_09880</name>
</gene>
<evidence type="ECO:0000313" key="4">
    <source>
        <dbReference type="EMBL" id="MBM9476753.1"/>
    </source>
</evidence>
<dbReference type="EMBL" id="JAERWL010000008">
    <property type="protein sequence ID" value="MBM9476753.1"/>
    <property type="molecule type" value="Genomic_DNA"/>
</dbReference>
<dbReference type="Pfam" id="PF05193">
    <property type="entry name" value="Peptidase_M16_C"/>
    <property type="match status" value="1"/>
</dbReference>
<organism evidence="4 5">
    <name type="scientific">Nakamurella flavida</name>
    <dbReference type="NCBI Taxonomy" id="363630"/>
    <lineage>
        <taxon>Bacteria</taxon>
        <taxon>Bacillati</taxon>
        <taxon>Actinomycetota</taxon>
        <taxon>Actinomycetes</taxon>
        <taxon>Nakamurellales</taxon>
        <taxon>Nakamurellaceae</taxon>
        <taxon>Nakamurella</taxon>
    </lineage>
</organism>
<feature type="domain" description="Peptidase M16 C-terminal" evidence="3">
    <location>
        <begin position="173"/>
        <end position="279"/>
    </location>
</feature>
<dbReference type="Pfam" id="PF00675">
    <property type="entry name" value="Peptidase_M16"/>
    <property type="match status" value="1"/>
</dbReference>
<evidence type="ECO:0000259" key="2">
    <source>
        <dbReference type="Pfam" id="PF00675"/>
    </source>
</evidence>
<comment type="caution">
    <text evidence="4">The sequence shown here is derived from an EMBL/GenBank/DDBJ whole genome shotgun (WGS) entry which is preliminary data.</text>
</comment>
<sequence>MSNPMGIERMRLDNGLRVVLDPDPRSGRVAVGTTHGVGFRHEAPGEEGLAHLFEHMMFEGSESVPPGAFRPHVHRAGGLVNGTTHQDHTEYHQVAPAASLERMLFTEADRLRAPRFTPAALTEQLAVVTAEIRTATTGRPFGGLPWPLLPQALFDRHANTHDGYGDPDALATVTVDRCAEFFAAHYGPGSAVLTVSGAFDVPTAAELIRRHFADVPSRPRTPPPTLDEPALPADRWVTWTEADVPVAAAALGFRLPDAARDLPAHLAALVLAQGLGHPTAGPGVSAGCGFFGPLDALAPDVLVLTAVLPEGRADGRPLLERVRATLARWAADGLPPALAHTCRAQVGTVLRTQAADLVERTRSLGRLELLLDRAELVDELPGRVDAVEPDDIARAAALLAGATAGGLLLAPGAVRTRPAAPPPGPLAVGTVTADRVARTPLGPRPFPGLGADVPPVFPYPVAGRTPGGLRTAVVLRPGDRAHVTARWPLGRRGWARPGAVDALVGVLAGRSADAGARSGIQEGPTFSTDGQWLTATGAVPTADLPAWIDVLGRVLDPQAAPAGTPAHPPAPRTPDRVAQDLLRATVLLDDGIPAAPGPADLLAGLGTGVLVAVGDVDPTRLADRVAAAFPTQPGARDTGGTGPVAVRDPAVRSVPTPGTGPVQVALTAWEPDDPTHREGARYLAAAVFGTWFDSRLVRRAGPHGHLPFVGRDVSLDRARVFVRAAVPADTVATVLADLAAECRAVRDDPFTDGEIARARAYCLAQLRSVLDSPGGLAGTLAAGMAAGRPADWLPELHAELAAVDAAEVRVAAAALFDPDAFGGVLLGPLTSPAPAAEPAIPGR</sequence>
<feature type="domain" description="Peptidase M16 N-terminal" evidence="2">
    <location>
        <begin position="17"/>
        <end position="134"/>
    </location>
</feature>
<dbReference type="InterPro" id="IPR011249">
    <property type="entry name" value="Metalloenz_LuxS/M16"/>
</dbReference>
<dbReference type="InterPro" id="IPR011765">
    <property type="entry name" value="Pept_M16_N"/>
</dbReference>
<comment type="similarity">
    <text evidence="1">Belongs to the peptidase M16 family.</text>
</comment>
<dbReference type="RefSeq" id="WP_205256860.1">
    <property type="nucleotide sequence ID" value="NZ_BAAAPV010000004.1"/>
</dbReference>
<dbReference type="InterPro" id="IPR050361">
    <property type="entry name" value="MPP/UQCRC_Complex"/>
</dbReference>
<dbReference type="Gene3D" id="3.30.830.10">
    <property type="entry name" value="Metalloenzyme, LuxS/M16 peptidase-like"/>
    <property type="match status" value="3"/>
</dbReference>
<dbReference type="PANTHER" id="PTHR11851">
    <property type="entry name" value="METALLOPROTEASE"/>
    <property type="match status" value="1"/>
</dbReference>